<dbReference type="InterPro" id="IPR011990">
    <property type="entry name" value="TPR-like_helical_dom_sf"/>
</dbReference>
<keyword evidence="2" id="KW-1133">Transmembrane helix</keyword>
<dbReference type="InterPro" id="IPR006597">
    <property type="entry name" value="Sel1-like"/>
</dbReference>
<name>A0A078AIJ8_STYLE</name>
<sequence>MECTIMSSLLNHWGRIRIFKSFMTKLRYYLIFICGQQQLKNGIFPNQKVLLKYIENDGQYQFLELLSDIKNELIKPDNFTIYDFKQEMTSKALINYYMASLVDPIYEQLLLKKDENDMAQIIMDKEYEKEINQKANSLKQKSLMAQMILGFRFKYGLGVPNKCKTSSLYYEKAAMQSIQYVEQTYGLDIVERKKLSIGPHVLQDKVQLADQSEDQSYNDMIDLLDLKGQYGNVESLSVLAIQHVHGTKRIKRDFLQARRSFEKALSIDFNDKDSNYYMGLMNLHGLGAYANVQKAVEYFKRAQNDSRALNALGYIYYTAPDYLEIDHSVLMKYGNIRQSFKEAKNYFLKAAENGNTNAQYNLGCLHLNPGSKEEYSFTQAYDRFRYAAEKGHTFSAYNVAVMHLLGIGTFESCQIAQLYLKHVAEVGQNTLLLKSAFSLTIEQRYKEAALIYMELAEQGLAVAQLNAAILFDKYDVIDNDKIFISDVAKRDKKDEKFNINKHLSHKYYQMAGLQIDTQDEANLKLGDFYYYGIACNQSYEKAIEMYRLVVSQSKDSELRGQAMFNLGIIHHFGMGVEIDLEMAQIYYDKAMKEESQALTPVYLLSLYGKWQKLDMLDTIKKFISIHSDSPRSQMTVLMMLICYFCTFAGMVKLLRRDYKRNH</sequence>
<dbReference type="AlphaFoldDB" id="A0A078AIJ8"/>
<dbReference type="Pfam" id="PF08238">
    <property type="entry name" value="Sel1"/>
    <property type="match status" value="7"/>
</dbReference>
<evidence type="ECO:0000313" key="3">
    <source>
        <dbReference type="EMBL" id="CDW82044.1"/>
    </source>
</evidence>
<dbReference type="InParanoid" id="A0A078AIJ8"/>
<evidence type="ECO:0000256" key="2">
    <source>
        <dbReference type="SAM" id="Phobius"/>
    </source>
</evidence>
<dbReference type="PANTHER" id="PTHR11102">
    <property type="entry name" value="SEL-1-LIKE PROTEIN"/>
    <property type="match status" value="1"/>
</dbReference>
<feature type="transmembrane region" description="Helical" evidence="2">
    <location>
        <begin position="634"/>
        <end position="654"/>
    </location>
</feature>
<evidence type="ECO:0000256" key="1">
    <source>
        <dbReference type="ARBA" id="ARBA00038101"/>
    </source>
</evidence>
<proteinExistence type="inferred from homology"/>
<dbReference type="InterPro" id="IPR050767">
    <property type="entry name" value="Sel1_AlgK"/>
</dbReference>
<dbReference type="OMA" id="MKAHVYF"/>
<dbReference type="SMART" id="SM00671">
    <property type="entry name" value="SEL1"/>
    <property type="match status" value="8"/>
</dbReference>
<dbReference type="Proteomes" id="UP000039865">
    <property type="component" value="Unassembled WGS sequence"/>
</dbReference>
<keyword evidence="2" id="KW-0812">Transmembrane</keyword>
<reference evidence="3 4" key="1">
    <citation type="submission" date="2014-06" db="EMBL/GenBank/DDBJ databases">
        <authorList>
            <person name="Swart Estienne"/>
        </authorList>
    </citation>
    <scope>NUCLEOTIDE SEQUENCE [LARGE SCALE GENOMIC DNA]</scope>
    <source>
        <strain evidence="3 4">130c</strain>
    </source>
</reference>
<comment type="similarity">
    <text evidence="1">Belongs to the sel-1 family.</text>
</comment>
<dbReference type="PANTHER" id="PTHR11102:SF147">
    <property type="entry name" value="SEL1L ADAPTOR SUBUNIT OF ERAD E3 UBIQUITIN LIGASE"/>
    <property type="match status" value="1"/>
</dbReference>
<gene>
    <name evidence="3" type="primary">Contig8718.g9304</name>
    <name evidence="3" type="ORF">STYLEM_11069</name>
</gene>
<evidence type="ECO:0000313" key="4">
    <source>
        <dbReference type="Proteomes" id="UP000039865"/>
    </source>
</evidence>
<organism evidence="3 4">
    <name type="scientific">Stylonychia lemnae</name>
    <name type="common">Ciliate</name>
    <dbReference type="NCBI Taxonomy" id="5949"/>
    <lineage>
        <taxon>Eukaryota</taxon>
        <taxon>Sar</taxon>
        <taxon>Alveolata</taxon>
        <taxon>Ciliophora</taxon>
        <taxon>Intramacronucleata</taxon>
        <taxon>Spirotrichea</taxon>
        <taxon>Stichotrichia</taxon>
        <taxon>Sporadotrichida</taxon>
        <taxon>Oxytrichidae</taxon>
        <taxon>Stylonychinae</taxon>
        <taxon>Stylonychia</taxon>
    </lineage>
</organism>
<keyword evidence="4" id="KW-1185">Reference proteome</keyword>
<dbReference type="Gene3D" id="1.25.40.10">
    <property type="entry name" value="Tetratricopeptide repeat domain"/>
    <property type="match status" value="3"/>
</dbReference>
<dbReference type="GO" id="GO:0036503">
    <property type="term" value="P:ERAD pathway"/>
    <property type="evidence" value="ECO:0007669"/>
    <property type="project" value="TreeGrafter"/>
</dbReference>
<dbReference type="OrthoDB" id="437708at2759"/>
<protein>
    <submittedName>
        <fullName evidence="3">Protein sel-1 homolog 1-like</fullName>
    </submittedName>
</protein>
<keyword evidence="2" id="KW-0472">Membrane</keyword>
<dbReference type="EMBL" id="CCKQ01010518">
    <property type="protein sequence ID" value="CDW82044.1"/>
    <property type="molecule type" value="Genomic_DNA"/>
</dbReference>
<dbReference type="GO" id="GO:0005789">
    <property type="term" value="C:endoplasmic reticulum membrane"/>
    <property type="evidence" value="ECO:0007669"/>
    <property type="project" value="TreeGrafter"/>
</dbReference>
<accession>A0A078AIJ8</accession>
<dbReference type="SUPFAM" id="SSF81901">
    <property type="entry name" value="HCP-like"/>
    <property type="match status" value="4"/>
</dbReference>